<dbReference type="GO" id="GO:0016747">
    <property type="term" value="F:acyltransferase activity, transferring groups other than amino-acyl groups"/>
    <property type="evidence" value="ECO:0007669"/>
    <property type="project" value="InterPro"/>
</dbReference>
<proteinExistence type="predicted"/>
<dbReference type="Pfam" id="PF00583">
    <property type="entry name" value="Acetyltransf_1"/>
    <property type="match status" value="1"/>
</dbReference>
<gene>
    <name evidence="2" type="ORF">FDP08_03420</name>
</gene>
<dbReference type="OrthoDB" id="9803983at2"/>
<sequence>MKDYIFYSRYYIGKIVRNIFSIYKWVVFIKPIGDQAFCDPGKAVSQKANIWFRMASSSDYEALVKIYPREFSGTWPEKVKRQKLFARRKRNTPCFLIGEGEEVLGATWCIPVKEIPNYLFGEIQGECFEMVNTFVTPKARKRGLGQALRLFAISCMAEKGFRNAISYVWYSRRDSLKMNLQSGSLLVAEKRQTTVLGRQMKMFTPYIRLDKLPLACGMPTLVLLGYDFGRLKGIARAFSKFGISVKPVVLRASAHRCPLVKPRYSIKAALGFVQQQNIRGVGKAIVLYADKLESAHALELEKALDGLANPVNSSSAIPDMGTQVIEAERAKKPVADRIFMDAIGEGGKIINRG</sequence>
<dbReference type="EMBL" id="SZYH01000001">
    <property type="protein sequence ID" value="TKV67204.1"/>
    <property type="molecule type" value="Genomic_DNA"/>
</dbReference>
<dbReference type="InterPro" id="IPR000182">
    <property type="entry name" value="GNAT_dom"/>
</dbReference>
<accession>A0A4U6R0M0</accession>
<protein>
    <submittedName>
        <fullName evidence="2">GNAT family N-acetyltransferase</fullName>
    </submittedName>
</protein>
<keyword evidence="3" id="KW-1185">Reference proteome</keyword>
<organism evidence="2 3">
    <name type="scientific">Marinobacter panjinensis</name>
    <dbReference type="NCBI Taxonomy" id="2576384"/>
    <lineage>
        <taxon>Bacteria</taxon>
        <taxon>Pseudomonadati</taxon>
        <taxon>Pseudomonadota</taxon>
        <taxon>Gammaproteobacteria</taxon>
        <taxon>Pseudomonadales</taxon>
        <taxon>Marinobacteraceae</taxon>
        <taxon>Marinobacter</taxon>
    </lineage>
</organism>
<keyword evidence="2" id="KW-0808">Transferase</keyword>
<name>A0A4U6R0M0_9GAMM</name>
<dbReference type="Proteomes" id="UP000308488">
    <property type="component" value="Unassembled WGS sequence"/>
</dbReference>
<dbReference type="SUPFAM" id="SSF55729">
    <property type="entry name" value="Acyl-CoA N-acyltransferases (Nat)"/>
    <property type="match status" value="1"/>
</dbReference>
<evidence type="ECO:0000259" key="1">
    <source>
        <dbReference type="PROSITE" id="PS51186"/>
    </source>
</evidence>
<dbReference type="Gene3D" id="3.40.630.30">
    <property type="match status" value="1"/>
</dbReference>
<evidence type="ECO:0000313" key="2">
    <source>
        <dbReference type="EMBL" id="TKV67204.1"/>
    </source>
</evidence>
<dbReference type="InterPro" id="IPR016181">
    <property type="entry name" value="Acyl_CoA_acyltransferase"/>
</dbReference>
<reference evidence="2 3" key="1">
    <citation type="submission" date="2019-05" db="EMBL/GenBank/DDBJ databases">
        <title>Marinobacter panjinensis sp. nov., a moderately halophilic bacterium isolated from sea tidal flat environment.</title>
        <authorList>
            <person name="Yang W."/>
            <person name="An M."/>
            <person name="He W."/>
            <person name="Luo X."/>
            <person name="Zhu L."/>
            <person name="Chen G."/>
            <person name="Zhang Y."/>
            <person name="Wang Y."/>
        </authorList>
    </citation>
    <scope>NUCLEOTIDE SEQUENCE [LARGE SCALE GENOMIC DNA]</scope>
    <source>
        <strain evidence="2 3">PJ-16</strain>
    </source>
</reference>
<dbReference type="RefSeq" id="WP_137434624.1">
    <property type="nucleotide sequence ID" value="NZ_JANRHC010000005.1"/>
</dbReference>
<dbReference type="PROSITE" id="PS51186">
    <property type="entry name" value="GNAT"/>
    <property type="match status" value="1"/>
</dbReference>
<evidence type="ECO:0000313" key="3">
    <source>
        <dbReference type="Proteomes" id="UP000308488"/>
    </source>
</evidence>
<comment type="caution">
    <text evidence="2">The sequence shown here is derived from an EMBL/GenBank/DDBJ whole genome shotgun (WGS) entry which is preliminary data.</text>
</comment>
<feature type="domain" description="N-acetyltransferase" evidence="1">
    <location>
        <begin position="50"/>
        <end position="219"/>
    </location>
</feature>
<dbReference type="AlphaFoldDB" id="A0A4U6R0M0"/>